<dbReference type="PRINTS" id="PR00081">
    <property type="entry name" value="GDHRDH"/>
</dbReference>
<dbReference type="GO" id="GO:0016616">
    <property type="term" value="F:oxidoreductase activity, acting on the CH-OH group of donors, NAD or NADP as acceptor"/>
    <property type="evidence" value="ECO:0007669"/>
    <property type="project" value="TreeGrafter"/>
</dbReference>
<dbReference type="Proteomes" id="UP000292957">
    <property type="component" value="Unassembled WGS sequence"/>
</dbReference>
<dbReference type="EMBL" id="ML143424">
    <property type="protein sequence ID" value="TBU28138.1"/>
    <property type="molecule type" value="Genomic_DNA"/>
</dbReference>
<gene>
    <name evidence="1" type="ORF">BD311DRAFT_778438</name>
</gene>
<dbReference type="Gene3D" id="3.40.50.720">
    <property type="entry name" value="NAD(P)-binding Rossmann-like Domain"/>
    <property type="match status" value="1"/>
</dbReference>
<dbReference type="PANTHER" id="PTHR45458">
    <property type="entry name" value="SHORT-CHAIN DEHYDROGENASE/REDUCTASE SDR"/>
    <property type="match status" value="1"/>
</dbReference>
<organism evidence="1">
    <name type="scientific">Dichomitus squalens</name>
    <dbReference type="NCBI Taxonomy" id="114155"/>
    <lineage>
        <taxon>Eukaryota</taxon>
        <taxon>Fungi</taxon>
        <taxon>Dikarya</taxon>
        <taxon>Basidiomycota</taxon>
        <taxon>Agaricomycotina</taxon>
        <taxon>Agaricomycetes</taxon>
        <taxon>Polyporales</taxon>
        <taxon>Polyporaceae</taxon>
        <taxon>Dichomitus</taxon>
    </lineage>
</organism>
<reference evidence="1" key="1">
    <citation type="submission" date="2019-01" db="EMBL/GenBank/DDBJ databases">
        <title>Draft genome sequences of three monokaryotic isolates of the white-rot basidiomycete fungus Dichomitus squalens.</title>
        <authorList>
            <consortium name="DOE Joint Genome Institute"/>
            <person name="Lopez S.C."/>
            <person name="Andreopoulos B."/>
            <person name="Pangilinan J."/>
            <person name="Lipzen A."/>
            <person name="Riley R."/>
            <person name="Ahrendt S."/>
            <person name="Ng V."/>
            <person name="Barry K."/>
            <person name="Daum C."/>
            <person name="Grigoriev I.V."/>
            <person name="Hilden K.S."/>
            <person name="Makela M.R."/>
            <person name="de Vries R.P."/>
        </authorList>
    </citation>
    <scope>NUCLEOTIDE SEQUENCE [LARGE SCALE GENOMIC DNA]</scope>
    <source>
        <strain evidence="1">OM18370.1</strain>
    </source>
</reference>
<dbReference type="AlphaFoldDB" id="A0A4Q9MMM8"/>
<name>A0A4Q9MMM8_9APHY</name>
<accession>A0A4Q9MMM8</accession>
<dbReference type="InterPro" id="IPR002347">
    <property type="entry name" value="SDR_fam"/>
</dbReference>
<dbReference type="SUPFAM" id="SSF51735">
    <property type="entry name" value="NAD(P)-binding Rossmann-fold domains"/>
    <property type="match status" value="1"/>
</dbReference>
<evidence type="ECO:0000313" key="1">
    <source>
        <dbReference type="EMBL" id="TBU28138.1"/>
    </source>
</evidence>
<proteinExistence type="predicted"/>
<dbReference type="InterPro" id="IPR052184">
    <property type="entry name" value="SDR_enzymes"/>
</dbReference>
<dbReference type="Pfam" id="PF00106">
    <property type="entry name" value="adh_short"/>
    <property type="match status" value="1"/>
</dbReference>
<sequence>MPSYLVVGASRGLGLEYIRQLAKRPDAVVIALVRNPAKSTHLTSAIAGLKNVHLASKQVAEITGGTLDYLIHNAARMNPATIYNGFDDYPDVEQLDSDFVEAFKANGLGPVHSIKAFLPLLRASSTKKIVVIGTEASQPDFVRSFDFALAVAYGVTKAAGLLATTKYAVQLKDEGFVVASLHPGLVDTSATGVAGASQAFSAFLNKTISSGIPIQILTPEQSVVAQLKVIDALSPSDNGLFLNYTGGEWRLG</sequence>
<dbReference type="OrthoDB" id="9876299at2759"/>
<dbReference type="PANTHER" id="PTHR45458:SF3">
    <property type="entry name" value="CHAIN DEHYDROGENASE (ATSC), PUTATIVE-RELATED"/>
    <property type="match status" value="1"/>
</dbReference>
<dbReference type="InterPro" id="IPR036291">
    <property type="entry name" value="NAD(P)-bd_dom_sf"/>
</dbReference>
<protein>
    <submittedName>
        <fullName evidence="1">NAD(P)-binding protein</fullName>
    </submittedName>
</protein>